<dbReference type="SMART" id="SM00824">
    <property type="entry name" value="PKS_TE"/>
    <property type="match status" value="1"/>
</dbReference>
<dbReference type="Pfam" id="PF00501">
    <property type="entry name" value="AMP-binding"/>
    <property type="match status" value="1"/>
</dbReference>
<dbReference type="InterPro" id="IPR009081">
    <property type="entry name" value="PP-bd_ACP"/>
</dbReference>
<dbReference type="InterPro" id="IPR020845">
    <property type="entry name" value="AMP-binding_CS"/>
</dbReference>
<dbReference type="Pfam" id="PF00975">
    <property type="entry name" value="Thioesterase"/>
    <property type="match status" value="1"/>
</dbReference>
<organism evidence="5 6">
    <name type="scientific">Streptomyces fuscus</name>
    <dbReference type="NCBI Taxonomy" id="3048495"/>
    <lineage>
        <taxon>Bacteria</taxon>
        <taxon>Bacillati</taxon>
        <taxon>Actinomycetota</taxon>
        <taxon>Actinomycetes</taxon>
        <taxon>Kitasatosporales</taxon>
        <taxon>Streptomycetaceae</taxon>
        <taxon>Streptomyces</taxon>
    </lineage>
</organism>
<dbReference type="Gene3D" id="3.40.50.980">
    <property type="match status" value="2"/>
</dbReference>
<evidence type="ECO:0000256" key="3">
    <source>
        <dbReference type="ARBA" id="ARBA00022553"/>
    </source>
</evidence>
<sequence>LLDRTRAVSLAAYDHQDLPFERLVEELSPARSLAHHPLFQVYLSMQSGGIADFELAGLSCRNDPARADIAKFDLSFFLSECWGKDGEAAGLDGFVEYSSDLFDRATAHAVARRLERVLRQVATAPESRIGDLDILDADERRRLIVDWNDTSTPLPCGSVTHVFEECAARTPDAPAVVSGPVTLTYRQLDEASNRLARHLQGLGAGPERLVALALPRSEQVVVAMLAVLRTGAAYLPLDVTHPAERLAGTLADARPALLLVDSATAPLVPADCPTVCLDDPGTAARIAAVPSARLSDSESGGAVPPDSVAYVIYTSGSTGRPKGVVITHAGLLNLALALRDHHRLGSDDRLAAVTTVAFDASVAELYLPLVSGACLVLAPRDAARDPAELAALLRRHRVTALQATPSLWRSLVAEVPDALRGLRVLNAGEALPADLAGDLAALGTVVVNQYGPTETTVYSTLQDVPADARTVPIGRPLANTAAYVLDPGLRPVPPGSPGDLYLAGRGVARGYLGLPGLTAARFVADPFGPPGARMYRTGDRARWTRDGVLEYLGRDDFQVKIRGYRVEPGEVEAALMACPGVVRAAVVARPDRSGVHGLVGYFVAASAGAVDTAALRDRLAARLPDYMVPPHLVELDALPVNANGKLDRAALPEPERRARAGGRAPVTARQRHLCALFAEVLGVSEVGVDDGFFDLGGHSLLAIRLVGRIREALGVELRVRTVFEAPTVERLERLLDAESAVSRTHEGVGPVLTFRTGSAGNADAAGCPVFLLPPANGLGWAYSTLPAHLPRTCPVHALQDPRLDGTGDVAALGVPQLAAAYLEQLTALRPSGPYVLMGWSMGGTVAQELAAALEERGETVALLVLVDAPAGGPDAPPAGVAEAVYVAVDGAAVWPADTSAYPSAGALRGALPAGHPLADLPDRVLRRLPRVAYENLVAAAAHRPRPVRARTLLFDAAEPGRPGPAPSVVWKRYLTGDVLTHEVPYGHFEIVKSRAMHTIGPILRNEVNDIG</sequence>
<dbReference type="InterPro" id="IPR025110">
    <property type="entry name" value="AMP-bd_C"/>
</dbReference>
<dbReference type="InterPro" id="IPR036736">
    <property type="entry name" value="ACP-like_sf"/>
</dbReference>
<dbReference type="SUPFAM" id="SSF52777">
    <property type="entry name" value="CoA-dependent acyltransferases"/>
    <property type="match status" value="1"/>
</dbReference>
<dbReference type="NCBIfam" id="TIGR01733">
    <property type="entry name" value="AA-adenyl-dom"/>
    <property type="match status" value="1"/>
</dbReference>
<accession>A0ABT7IY24</accession>
<dbReference type="Gene3D" id="3.30.559.10">
    <property type="entry name" value="Chloramphenicol acetyltransferase-like domain"/>
    <property type="match status" value="1"/>
</dbReference>
<evidence type="ECO:0000259" key="4">
    <source>
        <dbReference type="PROSITE" id="PS50075"/>
    </source>
</evidence>
<keyword evidence="3" id="KW-0597">Phosphoprotein</keyword>
<keyword evidence="6" id="KW-1185">Reference proteome</keyword>
<dbReference type="PANTHER" id="PTHR45527:SF1">
    <property type="entry name" value="FATTY ACID SYNTHASE"/>
    <property type="match status" value="1"/>
</dbReference>
<dbReference type="PROSITE" id="PS00455">
    <property type="entry name" value="AMP_BINDING"/>
    <property type="match status" value="1"/>
</dbReference>
<dbReference type="RefSeq" id="WP_285432749.1">
    <property type="nucleotide sequence ID" value="NZ_JASJUS010000011.1"/>
</dbReference>
<dbReference type="InterPro" id="IPR000873">
    <property type="entry name" value="AMP-dep_synth/lig_dom"/>
</dbReference>
<dbReference type="SUPFAM" id="SSF53474">
    <property type="entry name" value="alpha/beta-Hydrolases"/>
    <property type="match status" value="1"/>
</dbReference>
<evidence type="ECO:0000256" key="2">
    <source>
        <dbReference type="ARBA" id="ARBA00022450"/>
    </source>
</evidence>
<dbReference type="InterPro" id="IPR020806">
    <property type="entry name" value="PKS_PP-bd"/>
</dbReference>
<dbReference type="InterPro" id="IPR006162">
    <property type="entry name" value="Ppantetheine_attach_site"/>
</dbReference>
<dbReference type="SUPFAM" id="SSF56801">
    <property type="entry name" value="Acetyl-CoA synthetase-like"/>
    <property type="match status" value="1"/>
</dbReference>
<dbReference type="PROSITE" id="PS00012">
    <property type="entry name" value="PHOSPHOPANTETHEINE"/>
    <property type="match status" value="1"/>
</dbReference>
<dbReference type="Gene3D" id="3.30.559.30">
    <property type="entry name" value="Nonribosomal peptide synthetase, condensation domain"/>
    <property type="match status" value="1"/>
</dbReference>
<comment type="caution">
    <text evidence="5">The sequence shown here is derived from an EMBL/GenBank/DDBJ whole genome shotgun (WGS) entry which is preliminary data.</text>
</comment>
<dbReference type="InterPro" id="IPR001242">
    <property type="entry name" value="Condensation_dom"/>
</dbReference>
<dbReference type="EMBL" id="JASJUS010000011">
    <property type="protein sequence ID" value="MDL2077497.1"/>
    <property type="molecule type" value="Genomic_DNA"/>
</dbReference>
<evidence type="ECO:0000313" key="5">
    <source>
        <dbReference type="EMBL" id="MDL2077497.1"/>
    </source>
</evidence>
<feature type="non-terminal residue" evidence="5">
    <location>
        <position position="1"/>
    </location>
</feature>
<dbReference type="Gene3D" id="3.40.50.1820">
    <property type="entry name" value="alpha/beta hydrolase"/>
    <property type="match status" value="1"/>
</dbReference>
<dbReference type="PANTHER" id="PTHR45527">
    <property type="entry name" value="NONRIBOSOMAL PEPTIDE SYNTHETASE"/>
    <property type="match status" value="1"/>
</dbReference>
<evidence type="ECO:0000313" key="6">
    <source>
        <dbReference type="Proteomes" id="UP001241926"/>
    </source>
</evidence>
<gene>
    <name evidence="5" type="ORF">QNN03_13720</name>
</gene>
<dbReference type="Gene3D" id="2.30.38.10">
    <property type="entry name" value="Luciferase, Domain 3"/>
    <property type="match status" value="1"/>
</dbReference>
<keyword evidence="2" id="KW-0596">Phosphopantetheine</keyword>
<protein>
    <submittedName>
        <fullName evidence="5">Amino acid adenylation domain-containing protein</fullName>
    </submittedName>
</protein>
<name>A0ABT7IY24_9ACTN</name>
<dbReference type="InterPro" id="IPR029058">
    <property type="entry name" value="AB_hydrolase_fold"/>
</dbReference>
<dbReference type="InterPro" id="IPR045851">
    <property type="entry name" value="AMP-bd_C_sf"/>
</dbReference>
<reference evidence="5 6" key="1">
    <citation type="submission" date="2023-05" db="EMBL/GenBank/DDBJ databases">
        <title>Streptomyces fuscus sp. nov., a brown-black pigment producing actinomyces isolated from dry sand of Sea duck farm.</title>
        <authorList>
            <person name="Xie J."/>
            <person name="Shen N."/>
        </authorList>
    </citation>
    <scope>NUCLEOTIDE SEQUENCE [LARGE SCALE GENOMIC DNA]</scope>
    <source>
        <strain evidence="5 6">GXMU-J15</strain>
    </source>
</reference>
<dbReference type="Pfam" id="PF00668">
    <property type="entry name" value="Condensation"/>
    <property type="match status" value="1"/>
</dbReference>
<dbReference type="SUPFAM" id="SSF47336">
    <property type="entry name" value="ACP-like"/>
    <property type="match status" value="1"/>
</dbReference>
<proteinExistence type="predicted"/>
<dbReference type="PROSITE" id="PS50075">
    <property type="entry name" value="CARRIER"/>
    <property type="match status" value="1"/>
</dbReference>
<dbReference type="Proteomes" id="UP001241926">
    <property type="component" value="Unassembled WGS sequence"/>
</dbReference>
<dbReference type="Pfam" id="PF13193">
    <property type="entry name" value="AMP-binding_C"/>
    <property type="match status" value="1"/>
</dbReference>
<dbReference type="InterPro" id="IPR010071">
    <property type="entry name" value="AA_adenyl_dom"/>
</dbReference>
<dbReference type="Pfam" id="PF00550">
    <property type="entry name" value="PP-binding"/>
    <property type="match status" value="1"/>
</dbReference>
<dbReference type="InterPro" id="IPR020802">
    <property type="entry name" value="TesA-like"/>
</dbReference>
<comment type="cofactor">
    <cofactor evidence="1">
        <name>pantetheine 4'-phosphate</name>
        <dbReference type="ChEBI" id="CHEBI:47942"/>
    </cofactor>
</comment>
<feature type="domain" description="Carrier" evidence="4">
    <location>
        <begin position="664"/>
        <end position="739"/>
    </location>
</feature>
<dbReference type="SMART" id="SM00823">
    <property type="entry name" value="PKS_PP"/>
    <property type="match status" value="1"/>
</dbReference>
<dbReference type="InterPro" id="IPR023213">
    <property type="entry name" value="CAT-like_dom_sf"/>
</dbReference>
<dbReference type="CDD" id="cd05930">
    <property type="entry name" value="A_NRPS"/>
    <property type="match status" value="1"/>
</dbReference>
<dbReference type="Gene3D" id="3.30.300.30">
    <property type="match status" value="1"/>
</dbReference>
<evidence type="ECO:0000256" key="1">
    <source>
        <dbReference type="ARBA" id="ARBA00001957"/>
    </source>
</evidence>
<dbReference type="InterPro" id="IPR001031">
    <property type="entry name" value="Thioesterase"/>
</dbReference>